<protein>
    <submittedName>
        <fullName evidence="1">Uncharacterized protein</fullName>
    </submittedName>
</protein>
<evidence type="ECO:0000313" key="1">
    <source>
        <dbReference type="EMBL" id="CAI5792423.1"/>
    </source>
</evidence>
<proteinExistence type="predicted"/>
<dbReference type="Proteomes" id="UP001178461">
    <property type="component" value="Chromosome 14"/>
</dbReference>
<dbReference type="EMBL" id="OX395139">
    <property type="protein sequence ID" value="CAI5792423.1"/>
    <property type="molecule type" value="Genomic_DNA"/>
</dbReference>
<name>A0AA35LAQ2_9SAUR</name>
<keyword evidence="2" id="KW-1185">Reference proteome</keyword>
<dbReference type="AlphaFoldDB" id="A0AA35LAQ2"/>
<evidence type="ECO:0000313" key="2">
    <source>
        <dbReference type="Proteomes" id="UP001178461"/>
    </source>
</evidence>
<reference evidence="1" key="1">
    <citation type="submission" date="2022-12" db="EMBL/GenBank/DDBJ databases">
        <authorList>
            <person name="Alioto T."/>
            <person name="Alioto T."/>
            <person name="Gomez Garrido J."/>
        </authorList>
    </citation>
    <scope>NUCLEOTIDE SEQUENCE</scope>
</reference>
<gene>
    <name evidence="1" type="ORF">PODLI_1B026320</name>
</gene>
<accession>A0AA35LAQ2</accession>
<organism evidence="1 2">
    <name type="scientific">Podarcis lilfordi</name>
    <name type="common">Lilford's wall lizard</name>
    <dbReference type="NCBI Taxonomy" id="74358"/>
    <lineage>
        <taxon>Eukaryota</taxon>
        <taxon>Metazoa</taxon>
        <taxon>Chordata</taxon>
        <taxon>Craniata</taxon>
        <taxon>Vertebrata</taxon>
        <taxon>Euteleostomi</taxon>
        <taxon>Lepidosauria</taxon>
        <taxon>Squamata</taxon>
        <taxon>Bifurcata</taxon>
        <taxon>Unidentata</taxon>
        <taxon>Episquamata</taxon>
        <taxon>Laterata</taxon>
        <taxon>Lacertibaenia</taxon>
        <taxon>Lacertidae</taxon>
        <taxon>Podarcis</taxon>
    </lineage>
</organism>
<sequence>MLPHGNDQIWDSQRSGALQMWLDSLHKSQELRMEGFGVFNDILRLPYWLPYLHQGFFIHLANLPFPPGGDVESKGSVWSSSNQDSGVFSPGGVGDIGGQTLPKCLFEEAVLKGGVSRSISHPSYAPSSKSADVAASSSIDPFSLLVDFTLVAWCSSESRQVRLGGVSCQHLA</sequence>